<dbReference type="Gene3D" id="2.170.150.80">
    <property type="entry name" value="NAC domain"/>
    <property type="match status" value="1"/>
</dbReference>
<dbReference type="Gramene" id="RZC70356">
    <property type="protein sequence ID" value="RZC70356"/>
    <property type="gene ID" value="C5167_033534"/>
</dbReference>
<evidence type="ECO:0000256" key="3">
    <source>
        <dbReference type="ARBA" id="ARBA00023125"/>
    </source>
</evidence>
<evidence type="ECO:0000256" key="5">
    <source>
        <dbReference type="ARBA" id="ARBA00023242"/>
    </source>
</evidence>
<keyword evidence="3" id="KW-0238">DNA-binding</keyword>
<keyword evidence="8" id="KW-1185">Reference proteome</keyword>
<dbReference type="PROSITE" id="PS51005">
    <property type="entry name" value="NAC"/>
    <property type="match status" value="1"/>
</dbReference>
<evidence type="ECO:0000313" key="8">
    <source>
        <dbReference type="Proteomes" id="UP000316621"/>
    </source>
</evidence>
<dbReference type="InterPro" id="IPR003441">
    <property type="entry name" value="NAC-dom"/>
</dbReference>
<protein>
    <recommendedName>
        <fullName evidence="6">NAC domain-containing protein</fullName>
    </recommendedName>
</protein>
<feature type="domain" description="NAC" evidence="6">
    <location>
        <begin position="4"/>
        <end position="158"/>
    </location>
</feature>
<evidence type="ECO:0000313" key="7">
    <source>
        <dbReference type="EMBL" id="RZC70356.1"/>
    </source>
</evidence>
<dbReference type="PANTHER" id="PTHR31744:SF233">
    <property type="entry name" value="NAC DOMAIN-CONTAINING PROTEIN 72-LIKE"/>
    <property type="match status" value="1"/>
</dbReference>
<keyword evidence="4" id="KW-0804">Transcription</keyword>
<dbReference type="GO" id="GO:0006355">
    <property type="term" value="P:regulation of DNA-templated transcription"/>
    <property type="evidence" value="ECO:0007669"/>
    <property type="project" value="InterPro"/>
</dbReference>
<comment type="subcellular location">
    <subcellularLocation>
        <location evidence="1">Nucleus</location>
    </subcellularLocation>
</comment>
<proteinExistence type="predicted"/>
<evidence type="ECO:0000256" key="2">
    <source>
        <dbReference type="ARBA" id="ARBA00023015"/>
    </source>
</evidence>
<dbReference type="AlphaFoldDB" id="A0A4Y7KC04"/>
<dbReference type="Proteomes" id="UP000316621">
    <property type="component" value="Chromosome 7"/>
</dbReference>
<dbReference type="GO" id="GO:0003677">
    <property type="term" value="F:DNA binding"/>
    <property type="evidence" value="ECO:0007669"/>
    <property type="project" value="UniProtKB-KW"/>
</dbReference>
<dbReference type="OMA" id="RVRHKGY"/>
<dbReference type="SUPFAM" id="SSF101941">
    <property type="entry name" value="NAC domain"/>
    <property type="match status" value="1"/>
</dbReference>
<sequence length="318" mass="36005">MQIFLHGFRFHPTDEELIVHYLRSKVTSLPIQACVVAEVDLYKFNPWDLPKKATYGENEWFFFTPRERKYPKGARPNRKAASGYWKATGTDKPILTSCGSHAIGVKKALVFYKGHPANDTKTNWIMHEYRLLGNMFQPSRERGSMTLDDWVLCRVREKDDTQRKMWQGQSSYKAEPLGLIPQVAEPCPKIINPSPDTVTEYLNNGCSLLAYILAAHEVPRVENRSTLNCGDGNVNKNNSTGILSGGSLQGGNVNNYSITSIQKDMTVLQTTVVADSCISNLINPLKRKPNEEHADYEYPGQSNRKLNTFNPNMFTYGY</sequence>
<keyword evidence="5" id="KW-0539">Nucleus</keyword>
<evidence type="ECO:0000256" key="4">
    <source>
        <dbReference type="ARBA" id="ARBA00023163"/>
    </source>
</evidence>
<evidence type="ECO:0000259" key="6">
    <source>
        <dbReference type="PROSITE" id="PS51005"/>
    </source>
</evidence>
<evidence type="ECO:0000256" key="1">
    <source>
        <dbReference type="ARBA" id="ARBA00004123"/>
    </source>
</evidence>
<dbReference type="InterPro" id="IPR036093">
    <property type="entry name" value="NAC_dom_sf"/>
</dbReference>
<name>A0A4Y7KC04_PAPSO</name>
<dbReference type="GO" id="GO:0005634">
    <property type="term" value="C:nucleus"/>
    <property type="evidence" value="ECO:0007669"/>
    <property type="project" value="UniProtKB-SubCell"/>
</dbReference>
<gene>
    <name evidence="7" type="ORF">C5167_033534</name>
</gene>
<accession>A0A4Y7KC04</accession>
<dbReference type="Pfam" id="PF02365">
    <property type="entry name" value="NAM"/>
    <property type="match status" value="1"/>
</dbReference>
<organism evidence="7 8">
    <name type="scientific">Papaver somniferum</name>
    <name type="common">Opium poppy</name>
    <dbReference type="NCBI Taxonomy" id="3469"/>
    <lineage>
        <taxon>Eukaryota</taxon>
        <taxon>Viridiplantae</taxon>
        <taxon>Streptophyta</taxon>
        <taxon>Embryophyta</taxon>
        <taxon>Tracheophyta</taxon>
        <taxon>Spermatophyta</taxon>
        <taxon>Magnoliopsida</taxon>
        <taxon>Ranunculales</taxon>
        <taxon>Papaveraceae</taxon>
        <taxon>Papaveroideae</taxon>
        <taxon>Papaver</taxon>
    </lineage>
</organism>
<reference evidence="7 8" key="1">
    <citation type="journal article" date="2018" name="Science">
        <title>The opium poppy genome and morphinan production.</title>
        <authorList>
            <person name="Guo L."/>
            <person name="Winzer T."/>
            <person name="Yang X."/>
            <person name="Li Y."/>
            <person name="Ning Z."/>
            <person name="He Z."/>
            <person name="Teodor R."/>
            <person name="Lu Y."/>
            <person name="Bowser T.A."/>
            <person name="Graham I.A."/>
            <person name="Ye K."/>
        </authorList>
    </citation>
    <scope>NUCLEOTIDE SEQUENCE [LARGE SCALE GENOMIC DNA]</scope>
    <source>
        <strain evidence="8">cv. HN1</strain>
        <tissue evidence="7">Leaves</tissue>
    </source>
</reference>
<keyword evidence="2" id="KW-0805">Transcription regulation</keyword>
<dbReference type="EMBL" id="CM010721">
    <property type="protein sequence ID" value="RZC70356.1"/>
    <property type="molecule type" value="Genomic_DNA"/>
</dbReference>
<dbReference type="PANTHER" id="PTHR31744">
    <property type="entry name" value="PROTEIN CUP-SHAPED COTYLEDON 2-RELATED"/>
    <property type="match status" value="1"/>
</dbReference>